<feature type="transmembrane region" description="Helical" evidence="1">
    <location>
        <begin position="76"/>
        <end position="100"/>
    </location>
</feature>
<evidence type="ECO:0000313" key="3">
    <source>
        <dbReference type="Proteomes" id="UP000284178"/>
    </source>
</evidence>
<dbReference type="AlphaFoldDB" id="A0A412G2M8"/>
<feature type="transmembrane region" description="Helical" evidence="1">
    <location>
        <begin position="46"/>
        <end position="70"/>
    </location>
</feature>
<sequence>MKIRCEHCGGDLTKTVRSAFARYDAGPLECPDCHAFQSRSLTPADFLIDQLTTLSCMLGLILLLPVFAQIQSELRAFVNLLLLGGGILVLNQFQFLLYCFPPVVARPYSPQEQLKNQHRFNFMRLIGICALVFSFVYFHTLSSVIVVLVSCLIYTAFHLLMLFLHRAMPSK</sequence>
<name>A0A412G2M8_9FIRM</name>
<feature type="transmembrane region" description="Helical" evidence="1">
    <location>
        <begin position="144"/>
        <end position="164"/>
    </location>
</feature>
<feature type="transmembrane region" description="Helical" evidence="1">
    <location>
        <begin position="121"/>
        <end position="138"/>
    </location>
</feature>
<dbReference type="GeneID" id="83015283"/>
<evidence type="ECO:0000313" key="2">
    <source>
        <dbReference type="EMBL" id="RGR74660.1"/>
    </source>
</evidence>
<dbReference type="RefSeq" id="WP_117894751.1">
    <property type="nucleotide sequence ID" value="NZ_CABJCV010000008.1"/>
</dbReference>
<keyword evidence="1" id="KW-0472">Membrane</keyword>
<organism evidence="2 3">
    <name type="scientific">Holdemania filiformis</name>
    <dbReference type="NCBI Taxonomy" id="61171"/>
    <lineage>
        <taxon>Bacteria</taxon>
        <taxon>Bacillati</taxon>
        <taxon>Bacillota</taxon>
        <taxon>Erysipelotrichia</taxon>
        <taxon>Erysipelotrichales</taxon>
        <taxon>Erysipelotrichaceae</taxon>
        <taxon>Holdemania</taxon>
    </lineage>
</organism>
<protein>
    <submittedName>
        <fullName evidence="2">Uncharacterized protein</fullName>
    </submittedName>
</protein>
<comment type="caution">
    <text evidence="2">The sequence shown here is derived from an EMBL/GenBank/DDBJ whole genome shotgun (WGS) entry which is preliminary data.</text>
</comment>
<dbReference type="EMBL" id="QRUP01000008">
    <property type="protein sequence ID" value="RGR74660.1"/>
    <property type="molecule type" value="Genomic_DNA"/>
</dbReference>
<reference evidence="2 3" key="1">
    <citation type="submission" date="2018-08" db="EMBL/GenBank/DDBJ databases">
        <title>A genome reference for cultivated species of the human gut microbiota.</title>
        <authorList>
            <person name="Zou Y."/>
            <person name="Xue W."/>
            <person name="Luo G."/>
        </authorList>
    </citation>
    <scope>NUCLEOTIDE SEQUENCE [LARGE SCALE GENOMIC DNA]</scope>
    <source>
        <strain evidence="2 3">AF24-29</strain>
    </source>
</reference>
<keyword evidence="1" id="KW-0812">Transmembrane</keyword>
<proteinExistence type="predicted"/>
<keyword evidence="1" id="KW-1133">Transmembrane helix</keyword>
<evidence type="ECO:0000256" key="1">
    <source>
        <dbReference type="SAM" id="Phobius"/>
    </source>
</evidence>
<accession>A0A412G2M8</accession>
<gene>
    <name evidence="2" type="ORF">DWY25_07680</name>
</gene>
<dbReference type="Proteomes" id="UP000284178">
    <property type="component" value="Unassembled WGS sequence"/>
</dbReference>
<keyword evidence="3" id="KW-1185">Reference proteome</keyword>